<dbReference type="Proteomes" id="UP000694843">
    <property type="component" value="Unplaced"/>
</dbReference>
<dbReference type="OMA" id="HWIASWV"/>
<dbReference type="GeneID" id="108673915"/>
<evidence type="ECO:0000256" key="3">
    <source>
        <dbReference type="ARBA" id="ARBA00022989"/>
    </source>
</evidence>
<feature type="transmembrane region" description="Helical" evidence="5">
    <location>
        <begin position="60"/>
        <end position="84"/>
    </location>
</feature>
<dbReference type="GO" id="GO:0005774">
    <property type="term" value="C:vacuolar membrane"/>
    <property type="evidence" value="ECO:0007669"/>
    <property type="project" value="TreeGrafter"/>
</dbReference>
<proteinExistence type="predicted"/>
<dbReference type="Pfam" id="PF01490">
    <property type="entry name" value="Aa_trans"/>
    <property type="match status" value="1"/>
</dbReference>
<dbReference type="GO" id="GO:0015179">
    <property type="term" value="F:L-amino acid transmembrane transporter activity"/>
    <property type="evidence" value="ECO:0007669"/>
    <property type="project" value="TreeGrafter"/>
</dbReference>
<dbReference type="PANTHER" id="PTHR22950">
    <property type="entry name" value="AMINO ACID TRANSPORTER"/>
    <property type="match status" value="1"/>
</dbReference>
<feature type="transmembrane region" description="Helical" evidence="5">
    <location>
        <begin position="145"/>
        <end position="169"/>
    </location>
</feature>
<dbReference type="OrthoDB" id="6378525at2759"/>
<keyword evidence="2 5" id="KW-0812">Transmembrane</keyword>
<dbReference type="Gene3D" id="1.20.1740.10">
    <property type="entry name" value="Amino acid/polyamine transporter I"/>
    <property type="match status" value="1"/>
</dbReference>
<dbReference type="AlphaFoldDB" id="A0A979FIS2"/>
<evidence type="ECO:0000313" key="8">
    <source>
        <dbReference type="RefSeq" id="XP_047736883.1"/>
    </source>
</evidence>
<dbReference type="InterPro" id="IPR013057">
    <property type="entry name" value="AA_transpt_TM"/>
</dbReference>
<feature type="transmembrane region" description="Helical" evidence="5">
    <location>
        <begin position="355"/>
        <end position="379"/>
    </location>
</feature>
<gene>
    <name evidence="8" type="primary">LOC108673915</name>
</gene>
<dbReference type="KEGG" id="hazt:108673915"/>
<protein>
    <submittedName>
        <fullName evidence="8">Amino acid transporter AVT1J-like</fullName>
    </submittedName>
</protein>
<dbReference type="PANTHER" id="PTHR22950:SF703">
    <property type="entry name" value="AMINO ACID TRANSPORTER TRANSMEMBRANE DOMAIN-CONTAINING PROTEIN"/>
    <property type="match status" value="1"/>
</dbReference>
<name>A0A979FIS2_HYAAZ</name>
<evidence type="ECO:0000256" key="5">
    <source>
        <dbReference type="SAM" id="Phobius"/>
    </source>
</evidence>
<keyword evidence="4 5" id="KW-0472">Membrane</keyword>
<sequence>MESKPSTNNFAMKIQPKENHVEDGAAFRSENKIICTTGKGGEFMNLGNGSLEPSHSWGGVVLLLALGVGVGVSGSRLGLSWVMLEEHYPKYKTACRTPYPSIGYEALGRPGKLLVVVAQNLTLVGVTTVFLILSGDILQALLGEHAPLVFSSHCYCTLLVGGLLVPLSWLGTPKDFWPTAIVAMATTIIAVFVVVIKLIVDAPTIEVKENNGTSFRSFFLGFGTILFSFGGAATFPTIQNDMKDRSKFPQSVAIAFLVLLLMYVPISTVGYAVVGEEVPGNILRAVSGYAVQVTQALVLLHLLTAYVILVNPVTQGLEEALNIPRRFGWKRCVVRTLLVLLEIVVGLAIPDFGKILDLVGASTVTLMSFVLPPICYLRLSDSLDARGEAYRFVPFFERIILYVVMVAGLMGGVIATWSAIVNISTPSSGPDSCFF</sequence>
<feature type="domain" description="Amino acid transporter transmembrane" evidence="6">
    <location>
        <begin position="57"/>
        <end position="412"/>
    </location>
</feature>
<feature type="transmembrane region" description="Helical" evidence="5">
    <location>
        <begin position="113"/>
        <end position="133"/>
    </location>
</feature>
<feature type="transmembrane region" description="Helical" evidence="5">
    <location>
        <begin position="286"/>
        <end position="311"/>
    </location>
</feature>
<feature type="transmembrane region" description="Helical" evidence="5">
    <location>
        <begin position="251"/>
        <end position="274"/>
    </location>
</feature>
<keyword evidence="7" id="KW-1185">Reference proteome</keyword>
<evidence type="ECO:0000256" key="2">
    <source>
        <dbReference type="ARBA" id="ARBA00022692"/>
    </source>
</evidence>
<feature type="transmembrane region" description="Helical" evidence="5">
    <location>
        <begin position="176"/>
        <end position="199"/>
    </location>
</feature>
<evidence type="ECO:0000256" key="1">
    <source>
        <dbReference type="ARBA" id="ARBA00004141"/>
    </source>
</evidence>
<dbReference type="RefSeq" id="XP_047736883.1">
    <property type="nucleotide sequence ID" value="XM_047880927.1"/>
</dbReference>
<reference evidence="8" key="1">
    <citation type="submission" date="2025-08" db="UniProtKB">
        <authorList>
            <consortium name="RefSeq"/>
        </authorList>
    </citation>
    <scope>IDENTIFICATION</scope>
    <source>
        <tissue evidence="8">Whole organism</tissue>
    </source>
</reference>
<keyword evidence="3 5" id="KW-1133">Transmembrane helix</keyword>
<feature type="transmembrane region" description="Helical" evidence="5">
    <location>
        <begin position="399"/>
        <end position="420"/>
    </location>
</feature>
<comment type="subcellular location">
    <subcellularLocation>
        <location evidence="1">Membrane</location>
        <topology evidence="1">Multi-pass membrane protein</topology>
    </subcellularLocation>
</comment>
<evidence type="ECO:0000259" key="6">
    <source>
        <dbReference type="Pfam" id="PF01490"/>
    </source>
</evidence>
<feature type="transmembrane region" description="Helical" evidence="5">
    <location>
        <begin position="219"/>
        <end position="239"/>
    </location>
</feature>
<accession>A0A979FIS2</accession>
<organism evidence="7 8">
    <name type="scientific">Hyalella azteca</name>
    <name type="common">Amphipod</name>
    <dbReference type="NCBI Taxonomy" id="294128"/>
    <lineage>
        <taxon>Eukaryota</taxon>
        <taxon>Metazoa</taxon>
        <taxon>Ecdysozoa</taxon>
        <taxon>Arthropoda</taxon>
        <taxon>Crustacea</taxon>
        <taxon>Multicrustacea</taxon>
        <taxon>Malacostraca</taxon>
        <taxon>Eumalacostraca</taxon>
        <taxon>Peracarida</taxon>
        <taxon>Amphipoda</taxon>
        <taxon>Senticaudata</taxon>
        <taxon>Talitrida</taxon>
        <taxon>Talitroidea</taxon>
        <taxon>Hyalellidae</taxon>
        <taxon>Hyalella</taxon>
    </lineage>
</organism>
<evidence type="ECO:0000256" key="4">
    <source>
        <dbReference type="ARBA" id="ARBA00023136"/>
    </source>
</evidence>
<feature type="transmembrane region" description="Helical" evidence="5">
    <location>
        <begin position="332"/>
        <end position="349"/>
    </location>
</feature>
<evidence type="ECO:0000313" key="7">
    <source>
        <dbReference type="Proteomes" id="UP000694843"/>
    </source>
</evidence>